<name>A0A0S4V0Y7_RALSL</name>
<dbReference type="InterPro" id="IPR011392">
    <property type="entry name" value="Tellurite-R_TerY"/>
</dbReference>
<dbReference type="RefSeq" id="WP_118883930.1">
    <property type="nucleotide sequence ID" value="NZ_CP022757.1"/>
</dbReference>
<dbReference type="GeneID" id="97322547"/>
<evidence type="ECO:0000259" key="1">
    <source>
        <dbReference type="PROSITE" id="PS50234"/>
    </source>
</evidence>
<dbReference type="SMART" id="SM00327">
    <property type="entry name" value="VWA"/>
    <property type="match status" value="1"/>
</dbReference>
<dbReference type="EMBL" id="LN899824">
    <property type="protein sequence ID" value="CUV28151.1"/>
    <property type="molecule type" value="Genomic_DNA"/>
</dbReference>
<dbReference type="InterPro" id="IPR036465">
    <property type="entry name" value="vWFA_dom_sf"/>
</dbReference>
<sequence length="224" mass="24392">MSENEFALQVPFGTDSFADNPEPRCPCLLLLDTSGSMAGAAITELNAGVIAFKDELAADSLAMKRVEIAVVTFGPTQVRNTFQTAPNFIPPHLEATGDTPMGSAIRQGLELLRQRKDEYRANGISFYRPWVFLITDGGPTDEWQSAAALVREGEASKSFAFFAVAVDGANMDVLKQISVREPLKLNGLKFRELFQWLSNSMKSVSQSTVGTAVTLPARTGWEVV</sequence>
<dbReference type="PROSITE" id="PS50234">
    <property type="entry name" value="VWFA"/>
    <property type="match status" value="1"/>
</dbReference>
<dbReference type="PIRSF" id="PIRSF020634">
    <property type="entry name" value="TerY_vWA"/>
    <property type="match status" value="1"/>
</dbReference>
<feature type="domain" description="VWFA" evidence="1">
    <location>
        <begin position="26"/>
        <end position="204"/>
    </location>
</feature>
<organism evidence="2">
    <name type="scientific">Ralstonia solanacearum</name>
    <name type="common">Pseudomonas solanacearum</name>
    <dbReference type="NCBI Taxonomy" id="305"/>
    <lineage>
        <taxon>Bacteria</taxon>
        <taxon>Pseudomonadati</taxon>
        <taxon>Pseudomonadota</taxon>
        <taxon>Betaproteobacteria</taxon>
        <taxon>Burkholderiales</taxon>
        <taxon>Burkholderiaceae</taxon>
        <taxon>Ralstonia</taxon>
        <taxon>Ralstonia solanacearum species complex</taxon>
    </lineage>
</organism>
<reference evidence="2" key="1">
    <citation type="submission" date="2015-10" db="EMBL/GenBank/DDBJ databases">
        <authorList>
            <person name="Gilbert D.G."/>
        </authorList>
    </citation>
    <scope>NUCLEOTIDE SEQUENCE</scope>
    <source>
        <strain evidence="2">Phyl III-seqv23</strain>
    </source>
</reference>
<gene>
    <name evidence="2" type="primary">yegL</name>
    <name evidence="2" type="ORF">RUN1985_v1_170071</name>
</gene>
<dbReference type="AlphaFoldDB" id="A0A0S4V0Y7"/>
<protein>
    <recommendedName>
        <fullName evidence="1">VWFA domain-containing protein</fullName>
    </recommendedName>
</protein>
<dbReference type="InterPro" id="IPR002035">
    <property type="entry name" value="VWF_A"/>
</dbReference>
<proteinExistence type="predicted"/>
<evidence type="ECO:0000313" key="2">
    <source>
        <dbReference type="EMBL" id="CUV28151.1"/>
    </source>
</evidence>
<accession>A0A0S4V0Y7</accession>
<dbReference type="SUPFAM" id="SSF53300">
    <property type="entry name" value="vWA-like"/>
    <property type="match status" value="1"/>
</dbReference>
<dbReference type="Pfam" id="PF00092">
    <property type="entry name" value="VWA"/>
    <property type="match status" value="1"/>
</dbReference>
<dbReference type="Gene3D" id="3.40.50.410">
    <property type="entry name" value="von Willebrand factor, type A domain"/>
    <property type="match status" value="1"/>
</dbReference>